<name>A0A498HUF3_MALDO</name>
<dbReference type="Pfam" id="PF03181">
    <property type="entry name" value="BURP"/>
    <property type="match status" value="1"/>
</dbReference>
<dbReference type="EMBL" id="RDQH01000341">
    <property type="protein sequence ID" value="RXH73894.1"/>
    <property type="molecule type" value="Genomic_DNA"/>
</dbReference>
<evidence type="ECO:0000313" key="2">
    <source>
        <dbReference type="EMBL" id="RXH73894.1"/>
    </source>
</evidence>
<dbReference type="InterPro" id="IPR044816">
    <property type="entry name" value="BURP"/>
</dbReference>
<dbReference type="PANTHER" id="PTHR31236:SF2">
    <property type="entry name" value="BURP DOMAIN PROTEIN RD22"/>
    <property type="match status" value="1"/>
</dbReference>
<dbReference type="InterPro" id="IPR004873">
    <property type="entry name" value="BURP_dom"/>
</dbReference>
<reference evidence="2 3" key="1">
    <citation type="submission" date="2018-10" db="EMBL/GenBank/DDBJ databases">
        <title>A high-quality apple genome assembly.</title>
        <authorList>
            <person name="Hu J."/>
        </authorList>
    </citation>
    <scope>NUCLEOTIDE SEQUENCE [LARGE SCALE GENOMIC DNA]</scope>
    <source>
        <strain evidence="3">cv. HFTH1</strain>
        <tissue evidence="2">Young leaf</tissue>
    </source>
</reference>
<gene>
    <name evidence="2" type="ORF">DVH24_016716</name>
</gene>
<keyword evidence="3" id="KW-1185">Reference proteome</keyword>
<dbReference type="PROSITE" id="PS51277">
    <property type="entry name" value="BURP"/>
    <property type="match status" value="1"/>
</dbReference>
<organism evidence="2 3">
    <name type="scientific">Malus domestica</name>
    <name type="common">Apple</name>
    <name type="synonym">Pyrus malus</name>
    <dbReference type="NCBI Taxonomy" id="3750"/>
    <lineage>
        <taxon>Eukaryota</taxon>
        <taxon>Viridiplantae</taxon>
        <taxon>Streptophyta</taxon>
        <taxon>Embryophyta</taxon>
        <taxon>Tracheophyta</taxon>
        <taxon>Spermatophyta</taxon>
        <taxon>Magnoliopsida</taxon>
        <taxon>eudicotyledons</taxon>
        <taxon>Gunneridae</taxon>
        <taxon>Pentapetalae</taxon>
        <taxon>rosids</taxon>
        <taxon>fabids</taxon>
        <taxon>Rosales</taxon>
        <taxon>Rosaceae</taxon>
        <taxon>Amygdaloideae</taxon>
        <taxon>Maleae</taxon>
        <taxon>Malus</taxon>
    </lineage>
</organism>
<evidence type="ECO:0000313" key="3">
    <source>
        <dbReference type="Proteomes" id="UP000290289"/>
    </source>
</evidence>
<dbReference type="AlphaFoldDB" id="A0A498HUF3"/>
<protein>
    <recommendedName>
        <fullName evidence="1">BURP domain-containing protein</fullName>
    </recommendedName>
</protein>
<dbReference type="Proteomes" id="UP000290289">
    <property type="component" value="Chromosome 15"/>
</dbReference>
<sequence length="305" mass="33577">MLHAARNGGKPCAALPVPPPQLYWNSVLPNTPMPKSLSQLVKPDENALKYSKGADENAPFRYSNGADGNPPFKYSKDGSENVTRAIFVSEKDLHLGTTMNYLLAGNSSITIPFLSRNTVELIPFSSSKLPEILNKFSVKPESEAADMINNTIQGCELQGARNEAKQCAASLESMIDFATSTLGKNALAIATEVDKKGADLKQKYTITIPGVKELAGNKFMLCHKMSYPYAVFYCHAIEKTRTYMVPLQGTDGTRAKAVAACHENTSERNPNHYAFKELKVEPGTFPIYHFLEVEDVIWVPNQKPT</sequence>
<comment type="caution">
    <text evidence="2">The sequence shown here is derived from an EMBL/GenBank/DDBJ whole genome shotgun (WGS) entry which is preliminary data.</text>
</comment>
<accession>A0A498HUF3</accession>
<evidence type="ECO:0000259" key="1">
    <source>
        <dbReference type="PROSITE" id="PS51277"/>
    </source>
</evidence>
<dbReference type="SMART" id="SM01045">
    <property type="entry name" value="BURP"/>
    <property type="match status" value="1"/>
</dbReference>
<proteinExistence type="predicted"/>
<dbReference type="PANTHER" id="PTHR31236">
    <property type="entry name" value="BURP DOMAIN PROTEIN USPL1-LIKE"/>
    <property type="match status" value="1"/>
</dbReference>
<feature type="domain" description="BURP" evidence="1">
    <location>
        <begin position="87"/>
        <end position="301"/>
    </location>
</feature>
<dbReference type="STRING" id="3750.A0A498HUF3"/>